<sequence length="367" mass="37515">MEVGRRGIRSGPCPTAETGVHRVFEQISGQWSVGWSIAAFVVAGAATVLCAIRLTALGDTLADRTGWGEALFGAVFFGLATSLSGIVMTGVSAADGHPQLAYGNAVGGIAAQTLAVVLADAVYRGVNLEHAASSSQNLLFGSLLLAMLGIALMASLGPQGTLLGIHPASAVLVAFYLGALRLIHSGERPLWRAVRTKDTVADVPDDSPSFPERRTGSLWTEFAGVAAVVVVGGWAVARAAESLVEATGLNAGLVGGVFMGVVNALPETVTAIAAVRRGAVTLAIAAVIGGNCLDVLNLAVGDVAYRGGSLYEAAGAEQLFMTSGALVMTAVLLAGLLVRQRRGWLRLGFDGILLITVYAVIVVALAV</sequence>
<keyword evidence="3 5" id="KW-1133">Transmembrane helix</keyword>
<feature type="transmembrane region" description="Helical" evidence="5">
    <location>
        <begin position="70"/>
        <end position="93"/>
    </location>
</feature>
<dbReference type="InterPro" id="IPR004837">
    <property type="entry name" value="NaCa_Exmemb"/>
</dbReference>
<feature type="transmembrane region" description="Helical" evidence="5">
    <location>
        <begin position="319"/>
        <end position="338"/>
    </location>
</feature>
<feature type="transmembrane region" description="Helical" evidence="5">
    <location>
        <begin position="105"/>
        <end position="126"/>
    </location>
</feature>
<dbReference type="GO" id="GO:0055085">
    <property type="term" value="P:transmembrane transport"/>
    <property type="evidence" value="ECO:0007669"/>
    <property type="project" value="InterPro"/>
</dbReference>
<evidence type="ECO:0000313" key="8">
    <source>
        <dbReference type="Proteomes" id="UP000028058"/>
    </source>
</evidence>
<feature type="transmembrane region" description="Helical" evidence="5">
    <location>
        <begin position="249"/>
        <end position="266"/>
    </location>
</feature>
<feature type="domain" description="Sodium/calcium exchanger membrane region" evidence="6">
    <location>
        <begin position="222"/>
        <end position="365"/>
    </location>
</feature>
<dbReference type="InterPro" id="IPR044880">
    <property type="entry name" value="NCX_ion-bd_dom_sf"/>
</dbReference>
<evidence type="ECO:0000256" key="2">
    <source>
        <dbReference type="ARBA" id="ARBA00022692"/>
    </source>
</evidence>
<feature type="domain" description="Sodium/calcium exchanger membrane region" evidence="6">
    <location>
        <begin position="35"/>
        <end position="162"/>
    </location>
</feature>
<dbReference type="OrthoDB" id="153124at2"/>
<reference evidence="7 8" key="1">
    <citation type="journal article" date="2014" name="Genome Announc.">
        <title>Draft Genome Sequence of Streptomyces fradiae ATCC 19609, a Strain Highly Sensitive to Antibiotics.</title>
        <authorList>
            <person name="Bekker O.B."/>
            <person name="Klimina K.M."/>
            <person name="Vatlin A.A."/>
            <person name="Zakharevich N.V."/>
            <person name="Kasianov A.S."/>
            <person name="Danilenko V.N."/>
        </authorList>
    </citation>
    <scope>NUCLEOTIDE SEQUENCE [LARGE SCALE GENOMIC DNA]</scope>
    <source>
        <strain evidence="7 8">ATCC 19609</strain>
    </source>
</reference>
<evidence type="ECO:0000256" key="5">
    <source>
        <dbReference type="SAM" id="Phobius"/>
    </source>
</evidence>
<comment type="subcellular location">
    <subcellularLocation>
        <location evidence="1">Membrane</location>
        <topology evidence="1">Multi-pass membrane protein</topology>
    </subcellularLocation>
</comment>
<feature type="transmembrane region" description="Helical" evidence="5">
    <location>
        <begin position="138"/>
        <end position="157"/>
    </location>
</feature>
<dbReference type="AlphaFoldDB" id="A0A3R7ERP9"/>
<evidence type="ECO:0000256" key="4">
    <source>
        <dbReference type="ARBA" id="ARBA00023136"/>
    </source>
</evidence>
<evidence type="ECO:0000259" key="6">
    <source>
        <dbReference type="Pfam" id="PF01699"/>
    </source>
</evidence>
<organism evidence="7 8">
    <name type="scientific">Streptomyces xinghaiensis</name>
    <dbReference type="NCBI Taxonomy" id="1038928"/>
    <lineage>
        <taxon>Bacteria</taxon>
        <taxon>Bacillati</taxon>
        <taxon>Actinomycetota</taxon>
        <taxon>Actinomycetes</taxon>
        <taxon>Kitasatosporales</taxon>
        <taxon>Streptomycetaceae</taxon>
        <taxon>Streptomyces</taxon>
    </lineage>
</organism>
<feature type="transmembrane region" description="Helical" evidence="5">
    <location>
        <begin position="33"/>
        <end position="58"/>
    </location>
</feature>
<evidence type="ECO:0000256" key="1">
    <source>
        <dbReference type="ARBA" id="ARBA00004141"/>
    </source>
</evidence>
<dbReference type="Gene3D" id="1.20.1420.30">
    <property type="entry name" value="NCX, central ion-binding region"/>
    <property type="match status" value="2"/>
</dbReference>
<keyword evidence="8" id="KW-1185">Reference proteome</keyword>
<feature type="transmembrane region" description="Helical" evidence="5">
    <location>
        <begin position="278"/>
        <end position="299"/>
    </location>
</feature>
<dbReference type="EMBL" id="JNAD02000007">
    <property type="protein sequence ID" value="RKM94919.1"/>
    <property type="molecule type" value="Genomic_DNA"/>
</dbReference>
<name>A0A3R7ERP9_9ACTN</name>
<gene>
    <name evidence="7" type="ORF">SFRA_016855</name>
</gene>
<comment type="caution">
    <text evidence="7">The sequence shown here is derived from an EMBL/GenBank/DDBJ whole genome shotgun (WGS) entry which is preliminary data.</text>
</comment>
<keyword evidence="4 5" id="KW-0472">Membrane</keyword>
<accession>A0A3R7ERP9</accession>
<protein>
    <submittedName>
        <fullName evidence="7">Cation transporter</fullName>
    </submittedName>
</protein>
<feature type="transmembrane region" description="Helical" evidence="5">
    <location>
        <begin position="347"/>
        <end position="366"/>
    </location>
</feature>
<feature type="transmembrane region" description="Helical" evidence="5">
    <location>
        <begin position="163"/>
        <end position="183"/>
    </location>
</feature>
<dbReference type="GO" id="GO:0016020">
    <property type="term" value="C:membrane"/>
    <property type="evidence" value="ECO:0007669"/>
    <property type="project" value="UniProtKB-SubCell"/>
</dbReference>
<dbReference type="Proteomes" id="UP000028058">
    <property type="component" value="Unassembled WGS sequence"/>
</dbReference>
<evidence type="ECO:0000313" key="7">
    <source>
        <dbReference type="EMBL" id="RKM94919.1"/>
    </source>
</evidence>
<dbReference type="Pfam" id="PF01699">
    <property type="entry name" value="Na_Ca_ex"/>
    <property type="match status" value="2"/>
</dbReference>
<evidence type="ECO:0000256" key="3">
    <source>
        <dbReference type="ARBA" id="ARBA00022989"/>
    </source>
</evidence>
<proteinExistence type="predicted"/>
<keyword evidence="2 5" id="KW-0812">Transmembrane</keyword>